<feature type="coiled-coil region" evidence="1">
    <location>
        <begin position="43"/>
        <end position="77"/>
    </location>
</feature>
<accession>A0ABT6Y9S8</accession>
<evidence type="ECO:0000256" key="2">
    <source>
        <dbReference type="SAM" id="Phobius"/>
    </source>
</evidence>
<keyword evidence="2" id="KW-0812">Transmembrane</keyword>
<dbReference type="RefSeq" id="WP_283344734.1">
    <property type="nucleotide sequence ID" value="NZ_JASHIF010000009.1"/>
</dbReference>
<evidence type="ECO:0000256" key="1">
    <source>
        <dbReference type="SAM" id="Coils"/>
    </source>
</evidence>
<gene>
    <name evidence="3" type="ORF">QM524_11690</name>
</gene>
<feature type="transmembrane region" description="Helical" evidence="2">
    <location>
        <begin position="140"/>
        <end position="160"/>
    </location>
</feature>
<reference evidence="3 4" key="1">
    <citation type="submission" date="2023-05" db="EMBL/GenBank/DDBJ databases">
        <title>Novel species of genus Flectobacillus isolated from stream in China.</title>
        <authorList>
            <person name="Lu H."/>
        </authorList>
    </citation>
    <scope>NUCLEOTIDE SEQUENCE [LARGE SCALE GENOMIC DNA]</scope>
    <source>
        <strain evidence="3 4">KCTC 42575</strain>
    </source>
</reference>
<keyword evidence="4" id="KW-1185">Reference proteome</keyword>
<keyword evidence="2" id="KW-1133">Transmembrane helix</keyword>
<name>A0ABT6Y9S8_9BACT</name>
<evidence type="ECO:0000313" key="3">
    <source>
        <dbReference type="EMBL" id="MDI9859873.1"/>
    </source>
</evidence>
<evidence type="ECO:0000313" key="4">
    <source>
        <dbReference type="Proteomes" id="UP001236507"/>
    </source>
</evidence>
<proteinExistence type="predicted"/>
<dbReference type="Proteomes" id="UP001236507">
    <property type="component" value="Unassembled WGS sequence"/>
</dbReference>
<sequence>MEGILNFITGENPNKFSLTLGLVMIVCAIFYPEDKKNQNKLQIVEHNTKIELLNLQIQNLSDEVNKITTKTNEINLELSKVKNRNSKKFLKLKNQFYEIKKKSQLNKILIDSISVKEIELKGNKQRIIELESQAESFGRYSTFLIILGTIFTIVGFYGWVIKPLLQRTQP</sequence>
<protein>
    <submittedName>
        <fullName evidence="3">Uncharacterized protein</fullName>
    </submittedName>
</protein>
<dbReference type="EMBL" id="JASHIF010000009">
    <property type="protein sequence ID" value="MDI9859873.1"/>
    <property type="molecule type" value="Genomic_DNA"/>
</dbReference>
<feature type="transmembrane region" description="Helical" evidence="2">
    <location>
        <begin position="16"/>
        <end position="32"/>
    </location>
</feature>
<comment type="caution">
    <text evidence="3">The sequence shown here is derived from an EMBL/GenBank/DDBJ whole genome shotgun (WGS) entry which is preliminary data.</text>
</comment>
<organism evidence="3 4">
    <name type="scientific">Flectobacillus roseus</name>
    <dbReference type="NCBI Taxonomy" id="502259"/>
    <lineage>
        <taxon>Bacteria</taxon>
        <taxon>Pseudomonadati</taxon>
        <taxon>Bacteroidota</taxon>
        <taxon>Cytophagia</taxon>
        <taxon>Cytophagales</taxon>
        <taxon>Flectobacillaceae</taxon>
        <taxon>Flectobacillus</taxon>
    </lineage>
</organism>
<keyword evidence="2" id="KW-0472">Membrane</keyword>
<keyword evidence="1" id="KW-0175">Coiled coil</keyword>